<dbReference type="GO" id="GO:0016757">
    <property type="term" value="F:glycosyltransferase activity"/>
    <property type="evidence" value="ECO:0007669"/>
    <property type="project" value="UniProtKB-KW"/>
</dbReference>
<gene>
    <name evidence="5" type="ORF">KL86DPRO_11615</name>
</gene>
<dbReference type="AlphaFoldDB" id="A0A212JJE6"/>
<organism evidence="5">
    <name type="scientific">uncultured delta proteobacterium</name>
    <dbReference type="NCBI Taxonomy" id="34034"/>
    <lineage>
        <taxon>Bacteria</taxon>
        <taxon>Deltaproteobacteria</taxon>
        <taxon>environmental samples</taxon>
    </lineage>
</organism>
<dbReference type="PANTHER" id="PTHR12526:SF510">
    <property type="entry name" value="D-INOSITOL 3-PHOSPHATE GLYCOSYLTRANSFERASE"/>
    <property type="match status" value="1"/>
</dbReference>
<dbReference type="EMBL" id="FLUQ01000001">
    <property type="protein sequence ID" value="SBV99541.1"/>
    <property type="molecule type" value="Genomic_DNA"/>
</dbReference>
<evidence type="ECO:0000313" key="5">
    <source>
        <dbReference type="EMBL" id="SBV99541.1"/>
    </source>
</evidence>
<accession>A0A212JJE6</accession>
<evidence type="ECO:0000256" key="2">
    <source>
        <dbReference type="ARBA" id="ARBA00022679"/>
    </source>
</evidence>
<sequence>MNREPDRSVCFCNSNRAWGGGEQWHLNAALGLAKRGCRVFVMAGKDTPLFERVRQHPEITLCPARFSNLSFLNPLLIQACAVYFMRNRISRVVLGLPSDLKAAGLAARRAKVPGIYYRRGIAVPVKNTFLNRIAYGNFLTGLIVNSKETARLVFADNDAIMDKRKVHVMPNGLDIPAFDAAYAAAAPVFRHDGDTLVIGNAGRLTEQKGQHFLLHMSRALLDAGVRHRLIIAGDGEKKDDLARLAAELHLGDAVHFTGFLADMAPFWRSIDMFALSSLWEGFGFVLAEAQLAAKPVLAFDGNSMPEVVSHGETGLLLPLPERGESPAAVGERLAAAVRELAADPARAAALAAKGRAHCRATYDLEKRMDDLYALLWPEGAHAAS</sequence>
<dbReference type="InterPro" id="IPR028098">
    <property type="entry name" value="Glyco_trans_4-like_N"/>
</dbReference>
<protein>
    <submittedName>
        <fullName evidence="5">Glycosyl transferase group 1</fullName>
    </submittedName>
</protein>
<feature type="domain" description="Glycosyltransferase subfamily 4-like N-terminal" evidence="4">
    <location>
        <begin position="18"/>
        <end position="175"/>
    </location>
</feature>
<name>A0A212JJE6_9DELT</name>
<dbReference type="InterPro" id="IPR001296">
    <property type="entry name" value="Glyco_trans_1"/>
</dbReference>
<keyword evidence="1" id="KW-0328">Glycosyltransferase</keyword>
<feature type="domain" description="Glycosyl transferase family 1" evidence="3">
    <location>
        <begin position="190"/>
        <end position="351"/>
    </location>
</feature>
<reference evidence="5" key="1">
    <citation type="submission" date="2016-04" db="EMBL/GenBank/DDBJ databases">
        <authorList>
            <person name="Evans L.H."/>
            <person name="Alamgir A."/>
            <person name="Owens N."/>
            <person name="Weber N.D."/>
            <person name="Virtaneva K."/>
            <person name="Barbian K."/>
            <person name="Babar A."/>
            <person name="Rosenke K."/>
        </authorList>
    </citation>
    <scope>NUCLEOTIDE SEQUENCE</scope>
    <source>
        <strain evidence="5">86</strain>
    </source>
</reference>
<dbReference type="PANTHER" id="PTHR12526">
    <property type="entry name" value="GLYCOSYLTRANSFERASE"/>
    <property type="match status" value="1"/>
</dbReference>
<dbReference type="SUPFAM" id="SSF53756">
    <property type="entry name" value="UDP-Glycosyltransferase/glycogen phosphorylase"/>
    <property type="match status" value="1"/>
</dbReference>
<dbReference type="Pfam" id="PF00534">
    <property type="entry name" value="Glycos_transf_1"/>
    <property type="match status" value="1"/>
</dbReference>
<evidence type="ECO:0000259" key="3">
    <source>
        <dbReference type="Pfam" id="PF00534"/>
    </source>
</evidence>
<evidence type="ECO:0000256" key="1">
    <source>
        <dbReference type="ARBA" id="ARBA00022676"/>
    </source>
</evidence>
<dbReference type="Gene3D" id="3.40.50.2000">
    <property type="entry name" value="Glycogen Phosphorylase B"/>
    <property type="match status" value="2"/>
</dbReference>
<keyword evidence="2 5" id="KW-0808">Transferase</keyword>
<evidence type="ECO:0000259" key="4">
    <source>
        <dbReference type="Pfam" id="PF13439"/>
    </source>
</evidence>
<dbReference type="CDD" id="cd03811">
    <property type="entry name" value="GT4_GT28_WabH-like"/>
    <property type="match status" value="1"/>
</dbReference>
<dbReference type="Pfam" id="PF13439">
    <property type="entry name" value="Glyco_transf_4"/>
    <property type="match status" value="1"/>
</dbReference>
<proteinExistence type="predicted"/>